<accession>A0AAD9MWG1</accession>
<organism evidence="1 2">
    <name type="scientific">Paralvinella palmiformis</name>
    <dbReference type="NCBI Taxonomy" id="53620"/>
    <lineage>
        <taxon>Eukaryota</taxon>
        <taxon>Metazoa</taxon>
        <taxon>Spiralia</taxon>
        <taxon>Lophotrochozoa</taxon>
        <taxon>Annelida</taxon>
        <taxon>Polychaeta</taxon>
        <taxon>Sedentaria</taxon>
        <taxon>Canalipalpata</taxon>
        <taxon>Terebellida</taxon>
        <taxon>Terebelliformia</taxon>
        <taxon>Alvinellidae</taxon>
        <taxon>Paralvinella</taxon>
    </lineage>
</organism>
<feature type="non-terminal residue" evidence="1">
    <location>
        <position position="48"/>
    </location>
</feature>
<dbReference type="AlphaFoldDB" id="A0AAD9MWG1"/>
<reference evidence="1" key="1">
    <citation type="journal article" date="2023" name="Mol. Biol. Evol.">
        <title>Third-Generation Sequencing Reveals the Adaptive Role of the Epigenome in Three Deep-Sea Polychaetes.</title>
        <authorList>
            <person name="Perez M."/>
            <person name="Aroh O."/>
            <person name="Sun Y."/>
            <person name="Lan Y."/>
            <person name="Juniper S.K."/>
            <person name="Young C.R."/>
            <person name="Angers B."/>
            <person name="Qian P.Y."/>
        </authorList>
    </citation>
    <scope>NUCLEOTIDE SEQUENCE</scope>
    <source>
        <strain evidence="1">P08H-3</strain>
    </source>
</reference>
<proteinExistence type="predicted"/>
<gene>
    <name evidence="1" type="ORF">LSH36_505g00001</name>
</gene>
<keyword evidence="2" id="KW-1185">Reference proteome</keyword>
<evidence type="ECO:0000313" key="2">
    <source>
        <dbReference type="Proteomes" id="UP001208570"/>
    </source>
</evidence>
<dbReference type="EMBL" id="JAODUP010000505">
    <property type="protein sequence ID" value="KAK2148282.1"/>
    <property type="molecule type" value="Genomic_DNA"/>
</dbReference>
<name>A0AAD9MWG1_9ANNE</name>
<comment type="caution">
    <text evidence="1">The sequence shown here is derived from an EMBL/GenBank/DDBJ whole genome shotgun (WGS) entry which is preliminary data.</text>
</comment>
<evidence type="ECO:0000313" key="1">
    <source>
        <dbReference type="EMBL" id="KAK2148282.1"/>
    </source>
</evidence>
<dbReference type="Proteomes" id="UP001208570">
    <property type="component" value="Unassembled WGS sequence"/>
</dbReference>
<sequence length="48" mass="5340">IISPSSNFLFHKSKVSFISDSSCSIFVTSAIMIIYCHQLSSICHHIPI</sequence>
<protein>
    <submittedName>
        <fullName evidence="1">Uncharacterized protein</fullName>
    </submittedName>
</protein>